<accession>I1C830</accession>
<dbReference type="InParanoid" id="I1C830"/>
<keyword evidence="3" id="KW-1185">Reference proteome</keyword>
<dbReference type="AlphaFoldDB" id="I1C830"/>
<evidence type="ECO:0000313" key="3">
    <source>
        <dbReference type="Proteomes" id="UP000009138"/>
    </source>
</evidence>
<protein>
    <submittedName>
        <fullName evidence="2">Uncharacterized protein</fullName>
    </submittedName>
</protein>
<gene>
    <name evidence="2" type="ORF">RO3G_09320</name>
</gene>
<feature type="region of interest" description="Disordered" evidence="1">
    <location>
        <begin position="1"/>
        <end position="22"/>
    </location>
</feature>
<dbReference type="VEuPathDB" id="FungiDB:RO3G_09320"/>
<proteinExistence type="predicted"/>
<evidence type="ECO:0000313" key="2">
    <source>
        <dbReference type="EMBL" id="EIE84610.1"/>
    </source>
</evidence>
<reference evidence="2 3" key="1">
    <citation type="journal article" date="2009" name="PLoS Genet.">
        <title>Genomic analysis of the basal lineage fungus Rhizopus oryzae reveals a whole-genome duplication.</title>
        <authorList>
            <person name="Ma L.-J."/>
            <person name="Ibrahim A.S."/>
            <person name="Skory C."/>
            <person name="Grabherr M.G."/>
            <person name="Burger G."/>
            <person name="Butler M."/>
            <person name="Elias M."/>
            <person name="Idnurm A."/>
            <person name="Lang B.F."/>
            <person name="Sone T."/>
            <person name="Abe A."/>
            <person name="Calvo S.E."/>
            <person name="Corrochano L.M."/>
            <person name="Engels R."/>
            <person name="Fu J."/>
            <person name="Hansberg W."/>
            <person name="Kim J.-M."/>
            <person name="Kodira C.D."/>
            <person name="Koehrsen M.J."/>
            <person name="Liu B."/>
            <person name="Miranda-Saavedra D."/>
            <person name="O'Leary S."/>
            <person name="Ortiz-Castellanos L."/>
            <person name="Poulter R."/>
            <person name="Rodriguez-Romero J."/>
            <person name="Ruiz-Herrera J."/>
            <person name="Shen Y.-Q."/>
            <person name="Zeng Q."/>
            <person name="Galagan J."/>
            <person name="Birren B.W."/>
            <person name="Cuomo C.A."/>
            <person name="Wickes B.L."/>
        </authorList>
    </citation>
    <scope>NUCLEOTIDE SEQUENCE [LARGE SCALE GENOMIC DNA]</scope>
    <source>
        <strain evidence="3">RA 99-880 / ATCC MYA-4621 / FGSC 9543 / NRRL 43880</strain>
    </source>
</reference>
<name>I1C830_RHIO9</name>
<dbReference type="RefSeq" id="XP_067520006.1">
    <property type="nucleotide sequence ID" value="XM_067663905.1"/>
</dbReference>
<organism evidence="2 3">
    <name type="scientific">Rhizopus delemar (strain RA 99-880 / ATCC MYA-4621 / FGSC 9543 / NRRL 43880)</name>
    <name type="common">Mucormycosis agent</name>
    <name type="synonym">Rhizopus arrhizus var. delemar</name>
    <dbReference type="NCBI Taxonomy" id="246409"/>
    <lineage>
        <taxon>Eukaryota</taxon>
        <taxon>Fungi</taxon>
        <taxon>Fungi incertae sedis</taxon>
        <taxon>Mucoromycota</taxon>
        <taxon>Mucoromycotina</taxon>
        <taxon>Mucoromycetes</taxon>
        <taxon>Mucorales</taxon>
        <taxon>Mucorineae</taxon>
        <taxon>Rhizopodaceae</taxon>
        <taxon>Rhizopus</taxon>
    </lineage>
</organism>
<dbReference type="GeneID" id="93616286"/>
<dbReference type="Proteomes" id="UP000009138">
    <property type="component" value="Unassembled WGS sequence"/>
</dbReference>
<feature type="compositionally biased region" description="Low complexity" evidence="1">
    <location>
        <begin position="12"/>
        <end position="22"/>
    </location>
</feature>
<dbReference type="EMBL" id="CH476738">
    <property type="protein sequence ID" value="EIE84610.1"/>
    <property type="molecule type" value="Genomic_DNA"/>
</dbReference>
<sequence>MKTIPQWKKKNSSSWMVTSSTQSTKLFTENERRITPVPRTGGYTANSNYLL</sequence>
<evidence type="ECO:0000256" key="1">
    <source>
        <dbReference type="SAM" id="MobiDB-lite"/>
    </source>
</evidence>